<sequence length="471" mass="49521">MANTAHAARGQSQSPQPQRRDLVKAFIASLSGTSLEWYDFAVYSAASAIVFPALFFPGNDALTGAILAFSTYAVGYVSRPIGGIVFGRLGDKLGRKHVLVVTLVMIGAATFAIGLLPTYANIGYAAPIILVLLRFAQGVGVGGEWGGAVLLSSEFGDPRRRGFFSSAAQIGPPLGNLMANGALAVLTASLSEQAFLAWGWRVAFLISALLVAFGLWIRLRLEDTPVFKAIAESGDRPTAPVKEVFTTQLRPLTAAILCRIGPDVTYALFTVFTLVYGTTQLGYTRNDVLMAVLVASGCQVITIPLAGAMSDHINRRLLYGIAAAGSGVWAFVFFGVVHGHNVPLLILGIVLGLTFHSFMYGPQAAYVIEQFSPRLRYTGSSLAYTLAGIVGGAIAPLMFTVLLSSFHSWVPVAIYAAVAAALTVVGLAMGRNSDVSEDENYLAAGLAAQAKSNDDAGQSGSSAGEPAHQHS</sequence>
<evidence type="ECO:0000256" key="8">
    <source>
        <dbReference type="SAM" id="Phobius"/>
    </source>
</evidence>
<feature type="transmembrane region" description="Helical" evidence="8">
    <location>
        <begin position="289"/>
        <end position="310"/>
    </location>
</feature>
<dbReference type="SUPFAM" id="SSF103473">
    <property type="entry name" value="MFS general substrate transporter"/>
    <property type="match status" value="1"/>
</dbReference>
<dbReference type="InterPro" id="IPR020846">
    <property type="entry name" value="MFS_dom"/>
</dbReference>
<feature type="transmembrane region" description="Helical" evidence="8">
    <location>
        <begin position="409"/>
        <end position="429"/>
    </location>
</feature>
<name>A0ABX0DGL8_9MICC</name>
<dbReference type="RefSeq" id="WP_165181458.1">
    <property type="nucleotide sequence ID" value="NZ_JAAKZI010000010.1"/>
</dbReference>
<reference evidence="10 11" key="1">
    <citation type="submission" date="2020-02" db="EMBL/GenBank/DDBJ databases">
        <title>Genome sequence of the type strain DSM 27180 of Arthrobacter silviterrae.</title>
        <authorList>
            <person name="Gao J."/>
            <person name="Sun J."/>
        </authorList>
    </citation>
    <scope>NUCLEOTIDE SEQUENCE [LARGE SCALE GENOMIC DNA]</scope>
    <source>
        <strain evidence="10 11">DSM 27180</strain>
    </source>
</reference>
<dbReference type="EMBL" id="JAAKZI010000010">
    <property type="protein sequence ID" value="NGN83357.1"/>
    <property type="molecule type" value="Genomic_DNA"/>
</dbReference>
<evidence type="ECO:0000313" key="11">
    <source>
        <dbReference type="Proteomes" id="UP000479226"/>
    </source>
</evidence>
<keyword evidence="4 8" id="KW-0812">Transmembrane</keyword>
<feature type="transmembrane region" description="Helical" evidence="8">
    <location>
        <begin position="382"/>
        <end position="403"/>
    </location>
</feature>
<accession>A0ABX0DGL8</accession>
<keyword evidence="3" id="KW-1003">Cell membrane</keyword>
<feature type="transmembrane region" description="Helical" evidence="8">
    <location>
        <begin position="264"/>
        <end position="283"/>
    </location>
</feature>
<evidence type="ECO:0000256" key="6">
    <source>
        <dbReference type="ARBA" id="ARBA00023136"/>
    </source>
</evidence>
<feature type="domain" description="Major facilitator superfamily (MFS) profile" evidence="9">
    <location>
        <begin position="25"/>
        <end position="434"/>
    </location>
</feature>
<proteinExistence type="predicted"/>
<keyword evidence="2" id="KW-0813">Transport</keyword>
<evidence type="ECO:0000256" key="3">
    <source>
        <dbReference type="ARBA" id="ARBA00022475"/>
    </source>
</evidence>
<comment type="subcellular location">
    <subcellularLocation>
        <location evidence="1">Cell membrane</location>
        <topology evidence="1">Multi-pass membrane protein</topology>
    </subcellularLocation>
</comment>
<comment type="caution">
    <text evidence="10">The sequence shown here is derived from an EMBL/GenBank/DDBJ whole genome shotgun (WGS) entry which is preliminary data.</text>
</comment>
<dbReference type="Proteomes" id="UP000479226">
    <property type="component" value="Unassembled WGS sequence"/>
</dbReference>
<feature type="transmembrane region" description="Helical" evidence="8">
    <location>
        <begin position="317"/>
        <end position="336"/>
    </location>
</feature>
<dbReference type="CDD" id="cd17369">
    <property type="entry name" value="MFS_ShiA_like"/>
    <property type="match status" value="1"/>
</dbReference>
<keyword evidence="5 8" id="KW-1133">Transmembrane helix</keyword>
<feature type="transmembrane region" description="Helical" evidence="8">
    <location>
        <begin position="37"/>
        <end position="56"/>
    </location>
</feature>
<dbReference type="PANTHER" id="PTHR43045:SF1">
    <property type="entry name" value="SHIKIMATE TRANSPORTER"/>
    <property type="match status" value="1"/>
</dbReference>
<evidence type="ECO:0000256" key="4">
    <source>
        <dbReference type="ARBA" id="ARBA00022692"/>
    </source>
</evidence>
<feature type="transmembrane region" description="Helical" evidence="8">
    <location>
        <begin position="62"/>
        <end position="86"/>
    </location>
</feature>
<keyword evidence="11" id="KW-1185">Reference proteome</keyword>
<evidence type="ECO:0000256" key="1">
    <source>
        <dbReference type="ARBA" id="ARBA00004651"/>
    </source>
</evidence>
<feature type="transmembrane region" description="Helical" evidence="8">
    <location>
        <begin position="342"/>
        <end position="361"/>
    </location>
</feature>
<feature type="transmembrane region" description="Helical" evidence="8">
    <location>
        <begin position="198"/>
        <end position="219"/>
    </location>
</feature>
<dbReference type="PROSITE" id="PS50850">
    <property type="entry name" value="MFS"/>
    <property type="match status" value="1"/>
</dbReference>
<dbReference type="PANTHER" id="PTHR43045">
    <property type="entry name" value="SHIKIMATE TRANSPORTER"/>
    <property type="match status" value="1"/>
</dbReference>
<protein>
    <submittedName>
        <fullName evidence="10">MHS family MFS transporter</fullName>
    </submittedName>
</protein>
<organism evidence="10 11">
    <name type="scientific">Arthrobacter silviterrae</name>
    <dbReference type="NCBI Taxonomy" id="2026658"/>
    <lineage>
        <taxon>Bacteria</taxon>
        <taxon>Bacillati</taxon>
        <taxon>Actinomycetota</taxon>
        <taxon>Actinomycetes</taxon>
        <taxon>Micrococcales</taxon>
        <taxon>Micrococcaceae</taxon>
        <taxon>Arthrobacter</taxon>
    </lineage>
</organism>
<evidence type="ECO:0000256" key="5">
    <source>
        <dbReference type="ARBA" id="ARBA00022989"/>
    </source>
</evidence>
<dbReference type="InterPro" id="IPR036259">
    <property type="entry name" value="MFS_trans_sf"/>
</dbReference>
<dbReference type="InterPro" id="IPR011701">
    <property type="entry name" value="MFS"/>
</dbReference>
<feature type="transmembrane region" description="Helical" evidence="8">
    <location>
        <begin position="98"/>
        <end position="120"/>
    </location>
</feature>
<evidence type="ECO:0000256" key="7">
    <source>
        <dbReference type="SAM" id="MobiDB-lite"/>
    </source>
</evidence>
<feature type="region of interest" description="Disordered" evidence="7">
    <location>
        <begin position="452"/>
        <end position="471"/>
    </location>
</feature>
<evidence type="ECO:0000259" key="9">
    <source>
        <dbReference type="PROSITE" id="PS50850"/>
    </source>
</evidence>
<evidence type="ECO:0000256" key="2">
    <source>
        <dbReference type="ARBA" id="ARBA00022448"/>
    </source>
</evidence>
<keyword evidence="6 8" id="KW-0472">Membrane</keyword>
<dbReference type="Pfam" id="PF07690">
    <property type="entry name" value="MFS_1"/>
    <property type="match status" value="1"/>
</dbReference>
<gene>
    <name evidence="10" type="ORF">G6N77_07765</name>
</gene>
<dbReference type="Gene3D" id="1.20.1250.20">
    <property type="entry name" value="MFS general substrate transporter like domains"/>
    <property type="match status" value="2"/>
</dbReference>
<evidence type="ECO:0000313" key="10">
    <source>
        <dbReference type="EMBL" id="NGN83357.1"/>
    </source>
</evidence>